<name>A0A285NY36_NATPI</name>
<evidence type="ECO:0000313" key="2">
    <source>
        <dbReference type="Proteomes" id="UP000219453"/>
    </source>
</evidence>
<accession>A0A285NY36</accession>
<dbReference type="Proteomes" id="UP000219453">
    <property type="component" value="Unassembled WGS sequence"/>
</dbReference>
<gene>
    <name evidence="1" type="ORF">SAMN06269185_1929</name>
</gene>
<proteinExistence type="predicted"/>
<keyword evidence="2" id="KW-1185">Reference proteome</keyword>
<dbReference type="EMBL" id="OBEJ01000002">
    <property type="protein sequence ID" value="SNZ12796.1"/>
    <property type="molecule type" value="Genomic_DNA"/>
</dbReference>
<organism evidence="1 2">
    <name type="scientific">Natronoarchaeum philippinense</name>
    <dbReference type="NCBI Taxonomy" id="558529"/>
    <lineage>
        <taxon>Archaea</taxon>
        <taxon>Methanobacteriati</taxon>
        <taxon>Methanobacteriota</taxon>
        <taxon>Stenosarchaea group</taxon>
        <taxon>Halobacteria</taxon>
        <taxon>Halobacteriales</taxon>
        <taxon>Natronoarchaeaceae</taxon>
    </lineage>
</organism>
<reference evidence="1 2" key="1">
    <citation type="submission" date="2017-09" db="EMBL/GenBank/DDBJ databases">
        <authorList>
            <person name="Ehlers B."/>
            <person name="Leendertz F.H."/>
        </authorList>
    </citation>
    <scope>NUCLEOTIDE SEQUENCE [LARGE SCALE GENOMIC DNA]</scope>
    <source>
        <strain evidence="1 2">DSM 27208</strain>
    </source>
</reference>
<dbReference type="AlphaFoldDB" id="A0A285NY36"/>
<protein>
    <submittedName>
        <fullName evidence="1">Uncharacterized protein</fullName>
    </submittedName>
</protein>
<dbReference type="RefSeq" id="WP_097008849.1">
    <property type="nucleotide sequence ID" value="NZ_OBEJ01000002.1"/>
</dbReference>
<evidence type="ECO:0000313" key="1">
    <source>
        <dbReference type="EMBL" id="SNZ12796.1"/>
    </source>
</evidence>
<sequence length="328" mass="35806">MNRRKMLKLLGGGVAVGGSGKALYNTQIGYGVITGTNVREQDLKPLLTEWMRVGDYRAELDEYAIELSGDTVRVVDGDDAVAERSVTGATPEEGAAIDAEYGLAGGPVEELIRDVPALRSGEFVVEGATFDEFFERINDADTSQFAVGATRDGYDYADPDTVAGFTGADPADPERVVTALRTAFREHSSYDKPRYVAGSIEDNVLFGAVDLRKHFESPVDFEALQSGEATGLFCTELTRRAAESLHAVPAHEATVPVVTMFVSDTRHKHAYTGVASLLREDGDLVMAITFLDYMHSTLYDDLYLTGVLGDGLDAYNSRHRATDIYWHR</sequence>
<dbReference type="OrthoDB" id="234780at2157"/>